<evidence type="ECO:0000256" key="1">
    <source>
        <dbReference type="SAM" id="SignalP"/>
    </source>
</evidence>
<feature type="signal peptide" evidence="1">
    <location>
        <begin position="1"/>
        <end position="31"/>
    </location>
</feature>
<name>A0A8K1CFY1_PYTOL</name>
<dbReference type="AlphaFoldDB" id="A0A8K1CFY1"/>
<reference evidence="2" key="1">
    <citation type="submission" date="2019-03" db="EMBL/GenBank/DDBJ databases">
        <title>Long read genome sequence of the mycoparasitic Pythium oligandrum ATCC 38472 isolated from sugarbeet rhizosphere.</title>
        <authorList>
            <person name="Gaulin E."/>
        </authorList>
    </citation>
    <scope>NUCLEOTIDE SEQUENCE</scope>
    <source>
        <strain evidence="2">ATCC 38472_TT</strain>
    </source>
</reference>
<accession>A0A8K1CFY1</accession>
<sequence length="208" mass="22389">MSSFATTPTRLAAATAIAALVLTENLPQVDAHGYISLPAASYGNSYTKTNYDALISAGVNPAFSGRKWNGSPEANAQQFTEAFHAGGFSSLKALLDPAAPGCGNSRLDVPPVDVSSLSVMQFRNDEEQKGFIDSHHGPCEAWIDGTRVFHSDDCRAQFSGYPASIPINYGACHGKCTLTFYWLAVHEAQWQVYKQCVPIQNGGTRLRA</sequence>
<dbReference type="EMBL" id="SPLM01000073">
    <property type="protein sequence ID" value="TMW62470.1"/>
    <property type="molecule type" value="Genomic_DNA"/>
</dbReference>
<gene>
    <name evidence="2" type="ORF">Poli38472_005088</name>
</gene>
<protein>
    <submittedName>
        <fullName evidence="2">Uncharacterized protein</fullName>
    </submittedName>
</protein>
<proteinExistence type="predicted"/>
<evidence type="ECO:0000313" key="2">
    <source>
        <dbReference type="EMBL" id="TMW62470.1"/>
    </source>
</evidence>
<keyword evidence="1" id="KW-0732">Signal</keyword>
<keyword evidence="3" id="KW-1185">Reference proteome</keyword>
<comment type="caution">
    <text evidence="2">The sequence shown here is derived from an EMBL/GenBank/DDBJ whole genome shotgun (WGS) entry which is preliminary data.</text>
</comment>
<feature type="chain" id="PRO_5035423807" evidence="1">
    <location>
        <begin position="32"/>
        <end position="208"/>
    </location>
</feature>
<organism evidence="2 3">
    <name type="scientific">Pythium oligandrum</name>
    <name type="common">Mycoparasitic fungus</name>
    <dbReference type="NCBI Taxonomy" id="41045"/>
    <lineage>
        <taxon>Eukaryota</taxon>
        <taxon>Sar</taxon>
        <taxon>Stramenopiles</taxon>
        <taxon>Oomycota</taxon>
        <taxon>Peronosporomycetes</taxon>
        <taxon>Pythiales</taxon>
        <taxon>Pythiaceae</taxon>
        <taxon>Pythium</taxon>
    </lineage>
</organism>
<dbReference type="OrthoDB" id="153600at2759"/>
<dbReference type="Proteomes" id="UP000794436">
    <property type="component" value="Unassembled WGS sequence"/>
</dbReference>
<evidence type="ECO:0000313" key="3">
    <source>
        <dbReference type="Proteomes" id="UP000794436"/>
    </source>
</evidence>